<dbReference type="Pfam" id="PF25872">
    <property type="entry name" value="HTH_77"/>
    <property type="match status" value="1"/>
</dbReference>
<dbReference type="SUPFAM" id="SSF52540">
    <property type="entry name" value="P-loop containing nucleoside triphosphate hydrolases"/>
    <property type="match status" value="1"/>
</dbReference>
<dbReference type="Gene3D" id="1.25.40.10">
    <property type="entry name" value="Tetratricopeptide repeat domain"/>
    <property type="match status" value="2"/>
</dbReference>
<organism evidence="5 6">
    <name type="scientific">Nonomuraea mangrovi</name>
    <dbReference type="NCBI Taxonomy" id="2316207"/>
    <lineage>
        <taxon>Bacteria</taxon>
        <taxon>Bacillati</taxon>
        <taxon>Actinomycetota</taxon>
        <taxon>Actinomycetes</taxon>
        <taxon>Streptosporangiales</taxon>
        <taxon>Streptosporangiaceae</taxon>
        <taxon>Nonomuraea</taxon>
    </lineage>
</organism>
<keyword evidence="5" id="KW-0547">Nucleotide-binding</keyword>
<dbReference type="Pfam" id="PF03704">
    <property type="entry name" value="BTAD"/>
    <property type="match status" value="1"/>
</dbReference>
<keyword evidence="5" id="KW-0067">ATP-binding</keyword>
<dbReference type="SUPFAM" id="SSF46894">
    <property type="entry name" value="C-terminal effector domain of the bipartite response regulators"/>
    <property type="match status" value="1"/>
</dbReference>
<dbReference type="SMART" id="SM01043">
    <property type="entry name" value="BTAD"/>
    <property type="match status" value="1"/>
</dbReference>
<dbReference type="InterPro" id="IPR005158">
    <property type="entry name" value="BTAD"/>
</dbReference>
<keyword evidence="6" id="KW-1185">Reference proteome</keyword>
<sequence length="973" mass="104085">MRFGILGATAAWRADGTQVPLGGPTQRALLALLLARAGQVVAAGSLIDSLYGERPPANAGHALQSQVSRLRRSFTIELLPGGYRLDVDPSAVDAHVFLGLADEGRAALEAGDPAGAADLLRRALALWRGPASADAVRLEERRLTALEDRFEADLRAGAPGVAAELRAEIDRHPLRERLRGQLMRALHGEGRQAEALVAFEETRQVLAEELGADPSADLAAVHQGLLRGARPTAPPAPLTGLVGRDSDVEGVRGLLREARLVTLLGPGGVGKTRLSIEVASGDDVAFADLSAVQEGAELPQALLGVLGVREGALLSLPGTMTPTSRLVAALAERSTLLVMDNCEHLVDAVAALAELLLGGCPRLRVLATSREPLRITGEHLWPVSPLPPDAAARLFAERARAVRPGFTADPDDVRRLCAALDGLPLAIELAAARMRTHEVADVADHLALRGSRTAGPRHRTLRAVVAWSWNLLSDDERAMAARLTVFAGGATAADAEAVCGLPRDVLDSLADKSLLEVSRGRYRMLETVRAFCAEHLTDPDPVRQAHADRFLAFAELADPHLRAADQLEWLDRLAAEHDNLMTALRWAVATRRTALGVRLLASLSSYLWMRGVRSSAVAHATALLEQAGPEPDPSFGDDYVLCALTAAGDRDAWIRHRAEAEAIAMDEARPRRHPLVTFLWPMVTATKSDVRVVLATLEHGRRSADPWERAIVHVIWGYPHLAAGDLDAAAAEFTAAVTAFRALGDRWGAAFALDSLSWLAAARGDRAAALALVEEAIELTGLLGALEDLADLLCNRGDYRFDDDLAAARADYELAEETARRTGSATCLAAALRGRADVALAEGDLVAARWLYEQALERFDERWIRSSGNLTRAFVGLGTIAETEGDLEAARAWHLRGVEISVRLGALPDAAMAVDALSRVEPDPGRAATLKEGAVVLRGMASDGHPSPEEVLRLAGVREELIDHALALRVTAW</sequence>
<evidence type="ECO:0000256" key="2">
    <source>
        <dbReference type="ARBA" id="ARBA00023125"/>
    </source>
</evidence>
<feature type="domain" description="OmpR/PhoB-type" evidence="4">
    <location>
        <begin position="1"/>
        <end position="87"/>
    </location>
</feature>
<dbReference type="GO" id="GO:0005524">
    <property type="term" value="F:ATP binding"/>
    <property type="evidence" value="ECO:0007669"/>
    <property type="project" value="UniProtKB-KW"/>
</dbReference>
<accession>A0ABW4THZ0</accession>
<evidence type="ECO:0000259" key="4">
    <source>
        <dbReference type="PROSITE" id="PS51755"/>
    </source>
</evidence>
<dbReference type="Gene3D" id="1.10.10.10">
    <property type="entry name" value="Winged helix-like DNA-binding domain superfamily/Winged helix DNA-binding domain"/>
    <property type="match status" value="1"/>
</dbReference>
<dbReference type="PANTHER" id="PTHR47691:SF3">
    <property type="entry name" value="HTH-TYPE TRANSCRIPTIONAL REGULATOR RV0890C-RELATED"/>
    <property type="match status" value="1"/>
</dbReference>
<dbReference type="InterPro" id="IPR011990">
    <property type="entry name" value="TPR-like_helical_dom_sf"/>
</dbReference>
<evidence type="ECO:0000256" key="1">
    <source>
        <dbReference type="ARBA" id="ARBA00005820"/>
    </source>
</evidence>
<dbReference type="InterPro" id="IPR036388">
    <property type="entry name" value="WH-like_DNA-bd_sf"/>
</dbReference>
<dbReference type="InterPro" id="IPR016032">
    <property type="entry name" value="Sig_transdc_resp-reg_C-effctor"/>
</dbReference>
<dbReference type="SMART" id="SM00862">
    <property type="entry name" value="Trans_reg_C"/>
    <property type="match status" value="1"/>
</dbReference>
<name>A0ABW4THZ0_9ACTN</name>
<comment type="caution">
    <text evidence="5">The sequence shown here is derived from an EMBL/GenBank/DDBJ whole genome shotgun (WGS) entry which is preliminary data.</text>
</comment>
<evidence type="ECO:0000256" key="3">
    <source>
        <dbReference type="PROSITE-ProRule" id="PRU01091"/>
    </source>
</evidence>
<dbReference type="PROSITE" id="PS51755">
    <property type="entry name" value="OMPR_PHOB"/>
    <property type="match status" value="1"/>
</dbReference>
<dbReference type="Pfam" id="PF00486">
    <property type="entry name" value="Trans_reg_C"/>
    <property type="match status" value="1"/>
</dbReference>
<dbReference type="InterPro" id="IPR001867">
    <property type="entry name" value="OmpR/PhoB-type_DNA-bd"/>
</dbReference>
<dbReference type="PANTHER" id="PTHR47691">
    <property type="entry name" value="REGULATOR-RELATED"/>
    <property type="match status" value="1"/>
</dbReference>
<dbReference type="EMBL" id="JBHUFV010000106">
    <property type="protein sequence ID" value="MFD1940406.1"/>
    <property type="molecule type" value="Genomic_DNA"/>
</dbReference>
<proteinExistence type="inferred from homology"/>
<evidence type="ECO:0000313" key="5">
    <source>
        <dbReference type="EMBL" id="MFD1940406.1"/>
    </source>
</evidence>
<gene>
    <name evidence="5" type="ORF">ACFSKW_54010</name>
</gene>
<dbReference type="Proteomes" id="UP001597368">
    <property type="component" value="Unassembled WGS sequence"/>
</dbReference>
<dbReference type="PRINTS" id="PR00364">
    <property type="entry name" value="DISEASERSIST"/>
</dbReference>
<protein>
    <submittedName>
        <fullName evidence="5">ATP-binding protein</fullName>
    </submittedName>
</protein>
<reference evidence="6" key="1">
    <citation type="journal article" date="2019" name="Int. J. Syst. Evol. Microbiol.">
        <title>The Global Catalogue of Microorganisms (GCM) 10K type strain sequencing project: providing services to taxonomists for standard genome sequencing and annotation.</title>
        <authorList>
            <consortium name="The Broad Institute Genomics Platform"/>
            <consortium name="The Broad Institute Genome Sequencing Center for Infectious Disease"/>
            <person name="Wu L."/>
            <person name="Ma J."/>
        </authorList>
    </citation>
    <scope>NUCLEOTIDE SEQUENCE [LARGE SCALE GENOMIC DNA]</scope>
    <source>
        <strain evidence="6">ICMP 6774ER</strain>
    </source>
</reference>
<feature type="DNA-binding region" description="OmpR/PhoB-type" evidence="3">
    <location>
        <begin position="1"/>
        <end position="87"/>
    </location>
</feature>
<dbReference type="InterPro" id="IPR027417">
    <property type="entry name" value="P-loop_NTPase"/>
</dbReference>
<dbReference type="RefSeq" id="WP_379583581.1">
    <property type="nucleotide sequence ID" value="NZ_JBHUFV010000106.1"/>
</dbReference>
<dbReference type="SUPFAM" id="SSF48452">
    <property type="entry name" value="TPR-like"/>
    <property type="match status" value="2"/>
</dbReference>
<dbReference type="CDD" id="cd15831">
    <property type="entry name" value="BTAD"/>
    <property type="match status" value="1"/>
</dbReference>
<evidence type="ECO:0000313" key="6">
    <source>
        <dbReference type="Proteomes" id="UP001597368"/>
    </source>
</evidence>
<dbReference type="InterPro" id="IPR058852">
    <property type="entry name" value="HTH_77"/>
</dbReference>
<keyword evidence="2 3" id="KW-0238">DNA-binding</keyword>
<comment type="similarity">
    <text evidence="1">Belongs to the AfsR/DnrI/RedD regulatory family.</text>
</comment>